<organism evidence="2 3">
    <name type="scientific">Endocarpon pusillum (strain Z07020 / HMAS-L-300199)</name>
    <name type="common">Lichen-forming fungus</name>
    <dbReference type="NCBI Taxonomy" id="1263415"/>
    <lineage>
        <taxon>Eukaryota</taxon>
        <taxon>Fungi</taxon>
        <taxon>Dikarya</taxon>
        <taxon>Ascomycota</taxon>
        <taxon>Pezizomycotina</taxon>
        <taxon>Eurotiomycetes</taxon>
        <taxon>Chaetothyriomycetidae</taxon>
        <taxon>Verrucariales</taxon>
        <taxon>Verrucariaceae</taxon>
        <taxon>Endocarpon</taxon>
    </lineage>
</organism>
<dbReference type="GeneID" id="19244003"/>
<dbReference type="AlphaFoldDB" id="U1GKF8"/>
<feature type="compositionally biased region" description="Low complexity" evidence="1">
    <location>
        <begin position="60"/>
        <end position="82"/>
    </location>
</feature>
<feature type="region of interest" description="Disordered" evidence="1">
    <location>
        <begin position="151"/>
        <end position="177"/>
    </location>
</feature>
<proteinExistence type="predicted"/>
<evidence type="ECO:0000313" key="2">
    <source>
        <dbReference type="EMBL" id="ERF72663.1"/>
    </source>
</evidence>
<sequence>MTSSPPFPSRREKGPLMKWVSSVASAVFRKKIWREKVASTAAAVGADLADQSSPSPSPAHPLFSSASASASASHLPSFSPSADFRHQPKISPSPSFTGLKTEACTKDLSRASSTEDLEDSKSSGLVAESSPSFAVIDADERKQVLNTLETEAVGVESFSNEARARKEPPPESSSTWANMAAFRGSAVVAARPNMTSTSSKIPAANRNDFPIVDYSGRPTAHSPSTPQGARQASPRSLPQFSQPEEGIYRDTSIPYQVHRKGPVSKISRW</sequence>
<dbReference type="EMBL" id="KE721067">
    <property type="protein sequence ID" value="ERF72663.1"/>
    <property type="molecule type" value="Genomic_DNA"/>
</dbReference>
<feature type="compositionally biased region" description="Polar residues" evidence="1">
    <location>
        <begin position="221"/>
        <end position="242"/>
    </location>
</feature>
<reference evidence="3" key="1">
    <citation type="journal article" date="2014" name="BMC Genomics">
        <title>Genome characteristics reveal the impact of lichenization on lichen-forming fungus Endocarpon pusillum Hedwig (Verrucariales, Ascomycota).</title>
        <authorList>
            <person name="Wang Y.-Y."/>
            <person name="Liu B."/>
            <person name="Zhang X.-Y."/>
            <person name="Zhou Q.-M."/>
            <person name="Zhang T."/>
            <person name="Li H."/>
            <person name="Yu Y.-F."/>
            <person name="Zhang X.-L."/>
            <person name="Hao X.-Y."/>
            <person name="Wang M."/>
            <person name="Wang L."/>
            <person name="Wei J.-C."/>
        </authorList>
    </citation>
    <scope>NUCLEOTIDE SEQUENCE [LARGE SCALE GENOMIC DNA]</scope>
    <source>
        <strain evidence="3">Z07020 / HMAS-L-300199</strain>
    </source>
</reference>
<evidence type="ECO:0000256" key="1">
    <source>
        <dbReference type="SAM" id="MobiDB-lite"/>
    </source>
</evidence>
<keyword evidence="3" id="KW-1185">Reference proteome</keyword>
<dbReference type="HOGENOM" id="CLU_1034493_0_0_1"/>
<dbReference type="RefSeq" id="XP_007801688.1">
    <property type="nucleotide sequence ID" value="XM_007803497.1"/>
</dbReference>
<evidence type="ECO:0000313" key="3">
    <source>
        <dbReference type="Proteomes" id="UP000019373"/>
    </source>
</evidence>
<feature type="compositionally biased region" description="Basic residues" evidence="1">
    <location>
        <begin position="257"/>
        <end position="269"/>
    </location>
</feature>
<protein>
    <submittedName>
        <fullName evidence="2">Uncharacterized protein</fullName>
    </submittedName>
</protein>
<feature type="region of interest" description="Disordered" evidence="1">
    <location>
        <begin position="45"/>
        <end position="133"/>
    </location>
</feature>
<dbReference type="Proteomes" id="UP000019373">
    <property type="component" value="Unassembled WGS sequence"/>
</dbReference>
<name>U1GKF8_ENDPU</name>
<gene>
    <name evidence="2" type="ORF">EPUS_09171</name>
</gene>
<feature type="region of interest" description="Disordered" evidence="1">
    <location>
        <begin position="192"/>
        <end position="269"/>
    </location>
</feature>
<accession>U1GKF8</accession>